<feature type="region of interest" description="Disordered" evidence="2">
    <location>
        <begin position="225"/>
        <end position="275"/>
    </location>
</feature>
<dbReference type="Pfam" id="PF00226">
    <property type="entry name" value="DnaJ"/>
    <property type="match status" value="1"/>
</dbReference>
<dbReference type="PANTHER" id="PTHR44094">
    <property type="entry name" value="DNAJ HEAT SHOCK N-TERMINAL DOMAIN-CONTAINING PROTEIN"/>
    <property type="match status" value="1"/>
</dbReference>
<dbReference type="PANTHER" id="PTHR44094:SF8">
    <property type="entry name" value="DNAJ HEAT SHOCK N-TERMINAL DOMAIN-CONTAINING PROTEIN-RELATED"/>
    <property type="match status" value="1"/>
</dbReference>
<sequence length="351" mass="38705">MSTLSVAEACAVLGFDPSAGLPADDELRKAFRREALKHHPDKNPGDEAGAAERFQRVKEASEVLVKARDGGGSDGAAAADDDEDAFAAFFGSSDADEVLAELLVRMYEQENRSSMSARQLKRSKEFIKKMRARERMAQLEREAEAKREAARAKKEAEEQAFWVRQHAAGARSLRDGGGGCYLAWDPRALERELAKRKLRLPKKRTVTTLATLLLEDDEKRFRSGGSTVLARAAAPPRRRRGGPCPTAGRRQRRRARPARDAGIRKRKAAKKEQQAREDAEQLARYKRYGAGAIACFVVLTFPTVPFVFACRHKRHAAGALVVALLFLAPAFTIILAALGLAYPRAPERAAE</sequence>
<dbReference type="InterPro" id="IPR001623">
    <property type="entry name" value="DnaJ_domain"/>
</dbReference>
<keyword evidence="6" id="KW-1185">Reference proteome</keyword>
<evidence type="ECO:0000313" key="6">
    <source>
        <dbReference type="Proteomes" id="UP001363151"/>
    </source>
</evidence>
<feature type="compositionally biased region" description="Basic and acidic residues" evidence="2">
    <location>
        <begin position="32"/>
        <end position="45"/>
    </location>
</feature>
<feature type="transmembrane region" description="Helical" evidence="3">
    <location>
        <begin position="320"/>
        <end position="342"/>
    </location>
</feature>
<keyword evidence="3" id="KW-0812">Transmembrane</keyword>
<evidence type="ECO:0000259" key="4">
    <source>
        <dbReference type="PROSITE" id="PS50076"/>
    </source>
</evidence>
<accession>A0ABR1FTX5</accession>
<keyword evidence="3" id="KW-1133">Transmembrane helix</keyword>
<dbReference type="InterPro" id="IPR052423">
    <property type="entry name" value="EMIR"/>
</dbReference>
<reference evidence="5 6" key="1">
    <citation type="submission" date="2024-03" db="EMBL/GenBank/DDBJ databases">
        <title>Aureococcus anophagefferens CCMP1851 and Kratosvirus quantuckense: Draft genome of a second virus-susceptible host strain in the model system.</title>
        <authorList>
            <person name="Chase E."/>
            <person name="Truchon A.R."/>
            <person name="Schepens W."/>
            <person name="Wilhelm S.W."/>
        </authorList>
    </citation>
    <scope>NUCLEOTIDE SEQUENCE [LARGE SCALE GENOMIC DNA]</scope>
    <source>
        <strain evidence="5 6">CCMP1851</strain>
    </source>
</reference>
<gene>
    <name evidence="5" type="ORF">SO694_00020254</name>
</gene>
<organism evidence="5 6">
    <name type="scientific">Aureococcus anophagefferens</name>
    <name type="common">Harmful bloom alga</name>
    <dbReference type="NCBI Taxonomy" id="44056"/>
    <lineage>
        <taxon>Eukaryota</taxon>
        <taxon>Sar</taxon>
        <taxon>Stramenopiles</taxon>
        <taxon>Ochrophyta</taxon>
        <taxon>Pelagophyceae</taxon>
        <taxon>Pelagomonadales</taxon>
        <taxon>Pelagomonadaceae</taxon>
        <taxon>Aureococcus</taxon>
    </lineage>
</organism>
<dbReference type="PROSITE" id="PS50076">
    <property type="entry name" value="DNAJ_2"/>
    <property type="match status" value="1"/>
</dbReference>
<evidence type="ECO:0000313" key="5">
    <source>
        <dbReference type="EMBL" id="KAK7238623.1"/>
    </source>
</evidence>
<dbReference type="SUPFAM" id="SSF46565">
    <property type="entry name" value="Chaperone J-domain"/>
    <property type="match status" value="1"/>
</dbReference>
<dbReference type="EMBL" id="JBBJCI010000229">
    <property type="protein sequence ID" value="KAK7238623.1"/>
    <property type="molecule type" value="Genomic_DNA"/>
</dbReference>
<dbReference type="Proteomes" id="UP001363151">
    <property type="component" value="Unassembled WGS sequence"/>
</dbReference>
<evidence type="ECO:0000256" key="2">
    <source>
        <dbReference type="SAM" id="MobiDB-lite"/>
    </source>
</evidence>
<proteinExistence type="predicted"/>
<feature type="domain" description="J" evidence="4">
    <location>
        <begin position="8"/>
        <end position="69"/>
    </location>
</feature>
<evidence type="ECO:0000256" key="3">
    <source>
        <dbReference type="SAM" id="Phobius"/>
    </source>
</evidence>
<protein>
    <recommendedName>
        <fullName evidence="4">J domain-containing protein</fullName>
    </recommendedName>
</protein>
<keyword evidence="1" id="KW-0175">Coiled coil</keyword>
<name>A0ABR1FTX5_AURAN</name>
<dbReference type="InterPro" id="IPR036869">
    <property type="entry name" value="J_dom_sf"/>
</dbReference>
<dbReference type="SMART" id="SM00271">
    <property type="entry name" value="DnaJ"/>
    <property type="match status" value="1"/>
</dbReference>
<evidence type="ECO:0000256" key="1">
    <source>
        <dbReference type="SAM" id="Coils"/>
    </source>
</evidence>
<dbReference type="Gene3D" id="1.10.287.110">
    <property type="entry name" value="DnaJ domain"/>
    <property type="match status" value="1"/>
</dbReference>
<feature type="region of interest" description="Disordered" evidence="2">
    <location>
        <begin position="32"/>
        <end position="54"/>
    </location>
</feature>
<dbReference type="CDD" id="cd06257">
    <property type="entry name" value="DnaJ"/>
    <property type="match status" value="1"/>
</dbReference>
<keyword evidence="3" id="KW-0472">Membrane</keyword>
<feature type="transmembrane region" description="Helical" evidence="3">
    <location>
        <begin position="288"/>
        <end position="308"/>
    </location>
</feature>
<comment type="caution">
    <text evidence="5">The sequence shown here is derived from an EMBL/GenBank/DDBJ whole genome shotgun (WGS) entry which is preliminary data.</text>
</comment>
<dbReference type="PRINTS" id="PR00625">
    <property type="entry name" value="JDOMAIN"/>
</dbReference>
<feature type="coiled-coil region" evidence="1">
    <location>
        <begin position="122"/>
        <end position="160"/>
    </location>
</feature>